<proteinExistence type="predicted"/>
<dbReference type="RefSeq" id="XP_040726543.1">
    <property type="nucleotide sequence ID" value="XM_040866617.1"/>
</dbReference>
<evidence type="ECO:0000313" key="1">
    <source>
        <dbReference type="EMBL" id="ORY84760.1"/>
    </source>
</evidence>
<comment type="caution">
    <text evidence="1">The sequence shown here is derived from an EMBL/GenBank/DDBJ whole genome shotgun (WGS) entry which is preliminary data.</text>
</comment>
<dbReference type="Proteomes" id="UP000193685">
    <property type="component" value="Unassembled WGS sequence"/>
</dbReference>
<gene>
    <name evidence="1" type="ORF">BCR37DRAFT_250304</name>
</gene>
<evidence type="ECO:0000313" key="2">
    <source>
        <dbReference type="Proteomes" id="UP000193685"/>
    </source>
</evidence>
<dbReference type="GeneID" id="63783216"/>
<name>A0A1Y2FLB2_PROLT</name>
<sequence length="295" mass="33266">MEKAKGRDDLELTHAVDHDICTTSWKHKSTIVVVSGASERVLTSLKPLAWQGLTGLDVRMDNEAHFHAHLCFTDTRVAFFLDVEKQEASMSDICILTASNNHQVSLGDVQSRDGPSLAMFDEPVVAVFLCGSVVSIISKAKVFIDADALVILRRLKSKFSERDADERNRAIPRALVSEHLQGFRQSPCRRNDEMTVDGHDCTIFELVDKGSKIWGVRRNRSSQLERASIVQRTGWDQLAEGSVRGPEEHDSGRCDHISRGRMMFCTADKDFSLDMHCLYMWKTWARINLLTCTKV</sequence>
<protein>
    <submittedName>
        <fullName evidence="1">Uncharacterized protein</fullName>
    </submittedName>
</protein>
<keyword evidence="2" id="KW-1185">Reference proteome</keyword>
<dbReference type="AlphaFoldDB" id="A0A1Y2FLB2"/>
<organism evidence="1 2">
    <name type="scientific">Protomyces lactucae-debilis</name>
    <dbReference type="NCBI Taxonomy" id="2754530"/>
    <lineage>
        <taxon>Eukaryota</taxon>
        <taxon>Fungi</taxon>
        <taxon>Dikarya</taxon>
        <taxon>Ascomycota</taxon>
        <taxon>Taphrinomycotina</taxon>
        <taxon>Taphrinomycetes</taxon>
        <taxon>Taphrinales</taxon>
        <taxon>Protomycetaceae</taxon>
        <taxon>Protomyces</taxon>
    </lineage>
</organism>
<reference evidence="1 2" key="1">
    <citation type="submission" date="2016-07" db="EMBL/GenBank/DDBJ databases">
        <title>Pervasive Adenine N6-methylation of Active Genes in Fungi.</title>
        <authorList>
            <consortium name="DOE Joint Genome Institute"/>
            <person name="Mondo S.J."/>
            <person name="Dannebaum R.O."/>
            <person name="Kuo R.C."/>
            <person name="Labutti K."/>
            <person name="Haridas S."/>
            <person name="Kuo A."/>
            <person name="Salamov A."/>
            <person name="Ahrendt S.R."/>
            <person name="Lipzen A."/>
            <person name="Sullivan W."/>
            <person name="Andreopoulos W.B."/>
            <person name="Clum A."/>
            <person name="Lindquist E."/>
            <person name="Daum C."/>
            <person name="Ramamoorthy G.K."/>
            <person name="Gryganskyi A."/>
            <person name="Culley D."/>
            <person name="Magnuson J.K."/>
            <person name="James T.Y."/>
            <person name="O'Malley M.A."/>
            <person name="Stajich J.E."/>
            <person name="Spatafora J.W."/>
            <person name="Visel A."/>
            <person name="Grigoriev I.V."/>
        </authorList>
    </citation>
    <scope>NUCLEOTIDE SEQUENCE [LARGE SCALE GENOMIC DNA]</scope>
    <source>
        <strain evidence="1 2">12-1054</strain>
    </source>
</reference>
<accession>A0A1Y2FLB2</accession>
<dbReference type="EMBL" id="MCFI01000005">
    <property type="protein sequence ID" value="ORY84760.1"/>
    <property type="molecule type" value="Genomic_DNA"/>
</dbReference>